<reference evidence="1 2" key="1">
    <citation type="submission" date="2020-08" db="EMBL/GenBank/DDBJ databases">
        <title>Sequencing the genomes of 1000 actinobacteria strains.</title>
        <authorList>
            <person name="Klenk H.-P."/>
        </authorList>
    </citation>
    <scope>NUCLEOTIDE SEQUENCE [LARGE SCALE GENOMIC DNA]</scope>
    <source>
        <strain evidence="1 2">DSM 20419</strain>
    </source>
</reference>
<gene>
    <name evidence="1" type="ORF">FHX72_001067</name>
</gene>
<evidence type="ECO:0000313" key="1">
    <source>
        <dbReference type="EMBL" id="MBB2956955.1"/>
    </source>
</evidence>
<keyword evidence="2" id="KW-1185">Reference proteome</keyword>
<dbReference type="EMBL" id="JACHWJ010000001">
    <property type="protein sequence ID" value="MBB2956955.1"/>
    <property type="molecule type" value="Genomic_DNA"/>
</dbReference>
<evidence type="ECO:0000313" key="2">
    <source>
        <dbReference type="Proteomes" id="UP000545286"/>
    </source>
</evidence>
<proteinExistence type="predicted"/>
<dbReference type="Proteomes" id="UP000545286">
    <property type="component" value="Unassembled WGS sequence"/>
</dbReference>
<comment type="caution">
    <text evidence="1">The sequence shown here is derived from an EMBL/GenBank/DDBJ whole genome shotgun (WGS) entry which is preliminary data.</text>
</comment>
<sequence>MASSRVYDRFCIRAVGAAAGVTVLLQLWRLDGTVWRYMPIGTFDLSSAGLKEIAGRWVLPAGQYMYGAYTASNTGNWVAGAPYFGGPQTQGLSWPPADARQSIWWANGSLPVTVDLPGLDAASLTSAGVTNSPNGWGGGHLPALWARTAV</sequence>
<organism evidence="1 2">
    <name type="scientific">Pseudoclavibacter helvolus</name>
    <dbReference type="NCBI Taxonomy" id="255205"/>
    <lineage>
        <taxon>Bacteria</taxon>
        <taxon>Bacillati</taxon>
        <taxon>Actinomycetota</taxon>
        <taxon>Actinomycetes</taxon>
        <taxon>Micrococcales</taxon>
        <taxon>Microbacteriaceae</taxon>
        <taxon>Pseudoclavibacter</taxon>
    </lineage>
</organism>
<protein>
    <submittedName>
        <fullName evidence="1">Uncharacterized protein</fullName>
    </submittedName>
</protein>
<accession>A0A7W4UM33</accession>
<dbReference type="AlphaFoldDB" id="A0A7W4UM33"/>
<name>A0A7W4UM33_9MICO</name>
<dbReference type="RefSeq" id="WP_183623417.1">
    <property type="nucleotide sequence ID" value="NZ_JACHWJ010000001.1"/>
</dbReference>